<evidence type="ECO:0000313" key="4">
    <source>
        <dbReference type="Proteomes" id="UP000008631"/>
    </source>
</evidence>
<feature type="region of interest" description="Disordered" evidence="1">
    <location>
        <begin position="237"/>
        <end position="293"/>
    </location>
</feature>
<dbReference type="eggNOG" id="COG1208">
    <property type="taxonomic scope" value="Bacteria"/>
</dbReference>
<sequence length="293" mass="32474">MKAILLAGGKGTRLRPFTAVLPKPLMPLGEPEPMPIIEIVLRQLARDGFDDVTILTGYFAEFIETFCGDGSRFGTRLRYIRESHPLGTAGGLRLVPRPDDSTLVLNGDILTTLSFANLLSFHRRRRAVATIAAHPRVVPIDFGVLEFDDDPQVLARYVEKPTYSFHVSMGVYLLEPIAWDFLGPSEPLGMPDLLMRMKDAGHSIHCDRQPCLWLDIGRHDDYAEASALFQSRRHEFLGASPPTSTQLPSAPPAAQDLRRDFPHQGAPKPNTLVGGYEPRTPHHSSVSPLDSDH</sequence>
<dbReference type="InterPro" id="IPR029044">
    <property type="entry name" value="Nucleotide-diphossugar_trans"/>
</dbReference>
<dbReference type="InterPro" id="IPR005835">
    <property type="entry name" value="NTP_transferase_dom"/>
</dbReference>
<dbReference type="KEGG" id="ipa:Isop_0824"/>
<dbReference type="Pfam" id="PF00483">
    <property type="entry name" value="NTP_transferase"/>
    <property type="match status" value="1"/>
</dbReference>
<dbReference type="GO" id="GO:0016740">
    <property type="term" value="F:transferase activity"/>
    <property type="evidence" value="ECO:0007669"/>
    <property type="project" value="UniProtKB-KW"/>
</dbReference>
<reference key="1">
    <citation type="submission" date="2010-11" db="EMBL/GenBank/DDBJ databases">
        <title>The complete sequence of chromosome of Isophaera pallida ATCC 43644.</title>
        <authorList>
            <consortium name="US DOE Joint Genome Institute (JGI-PGF)"/>
            <person name="Lucas S."/>
            <person name="Copeland A."/>
            <person name="Lapidus A."/>
            <person name="Bruce D."/>
            <person name="Goodwin L."/>
            <person name="Pitluck S."/>
            <person name="Kyrpides N."/>
            <person name="Mavromatis K."/>
            <person name="Pagani I."/>
            <person name="Ivanova N."/>
            <person name="Saunders E."/>
            <person name="Brettin T."/>
            <person name="Detter J.C."/>
            <person name="Han C."/>
            <person name="Tapia R."/>
            <person name="Land M."/>
            <person name="Hauser L."/>
            <person name="Markowitz V."/>
            <person name="Cheng J.-F."/>
            <person name="Hugenholtz P."/>
            <person name="Woyke T."/>
            <person name="Wu D."/>
            <person name="Eisen J.A."/>
        </authorList>
    </citation>
    <scope>NUCLEOTIDE SEQUENCE</scope>
    <source>
        <strain>ATCC 43644</strain>
    </source>
</reference>
<keyword evidence="3" id="KW-0808">Transferase</keyword>
<evidence type="ECO:0000259" key="2">
    <source>
        <dbReference type="Pfam" id="PF00483"/>
    </source>
</evidence>
<proteinExistence type="predicted"/>
<protein>
    <submittedName>
        <fullName evidence="3">Nucleotidyl transferase</fullName>
    </submittedName>
</protein>
<accession>E8R2C9</accession>
<dbReference type="RefSeq" id="WP_013563703.1">
    <property type="nucleotide sequence ID" value="NC_014962.1"/>
</dbReference>
<dbReference type="OrthoDB" id="9801899at2"/>
<name>E8R2C9_ISOPI</name>
<dbReference type="SUPFAM" id="SSF53448">
    <property type="entry name" value="Nucleotide-diphospho-sugar transferases"/>
    <property type="match status" value="1"/>
</dbReference>
<dbReference type="AlphaFoldDB" id="E8R2C9"/>
<dbReference type="PANTHER" id="PTHR22572">
    <property type="entry name" value="SUGAR-1-PHOSPHATE GUANYL TRANSFERASE"/>
    <property type="match status" value="1"/>
</dbReference>
<dbReference type="HOGENOM" id="CLU_029499_2_0_0"/>
<reference evidence="3 4" key="2">
    <citation type="journal article" date="2011" name="Stand. Genomic Sci.">
        <title>Complete genome sequence of Isosphaera pallida type strain (IS1B).</title>
        <authorList>
            <consortium name="US DOE Joint Genome Institute (JGI-PGF)"/>
            <person name="Goker M."/>
            <person name="Cleland D."/>
            <person name="Saunders E."/>
            <person name="Lapidus A."/>
            <person name="Nolan M."/>
            <person name="Lucas S."/>
            <person name="Hammon N."/>
            <person name="Deshpande S."/>
            <person name="Cheng J.F."/>
            <person name="Tapia R."/>
            <person name="Han C."/>
            <person name="Goodwin L."/>
            <person name="Pitluck S."/>
            <person name="Liolios K."/>
            <person name="Pagani I."/>
            <person name="Ivanova N."/>
            <person name="Mavromatis K."/>
            <person name="Pati A."/>
            <person name="Chen A."/>
            <person name="Palaniappan K."/>
            <person name="Land M."/>
            <person name="Hauser L."/>
            <person name="Chang Y.J."/>
            <person name="Jeffries C.D."/>
            <person name="Detter J.C."/>
            <person name="Beck B."/>
            <person name="Woyke T."/>
            <person name="Bristow J."/>
            <person name="Eisen J.A."/>
            <person name="Markowitz V."/>
            <person name="Hugenholtz P."/>
            <person name="Kyrpides N.C."/>
            <person name="Klenk H.P."/>
        </authorList>
    </citation>
    <scope>NUCLEOTIDE SEQUENCE [LARGE SCALE GENOMIC DNA]</scope>
    <source>
        <strain evidence="4">ATCC 43644 / DSM 9630 / IS1B</strain>
    </source>
</reference>
<evidence type="ECO:0000256" key="1">
    <source>
        <dbReference type="SAM" id="MobiDB-lite"/>
    </source>
</evidence>
<evidence type="ECO:0000313" key="3">
    <source>
        <dbReference type="EMBL" id="ADV61414.1"/>
    </source>
</evidence>
<organism evidence="3 4">
    <name type="scientific">Isosphaera pallida (strain ATCC 43644 / DSM 9630 / IS1B)</name>
    <dbReference type="NCBI Taxonomy" id="575540"/>
    <lineage>
        <taxon>Bacteria</taxon>
        <taxon>Pseudomonadati</taxon>
        <taxon>Planctomycetota</taxon>
        <taxon>Planctomycetia</taxon>
        <taxon>Isosphaerales</taxon>
        <taxon>Isosphaeraceae</taxon>
        <taxon>Isosphaera</taxon>
    </lineage>
</organism>
<dbReference type="Proteomes" id="UP000008631">
    <property type="component" value="Chromosome"/>
</dbReference>
<feature type="domain" description="Nucleotidyl transferase" evidence="2">
    <location>
        <begin position="2"/>
        <end position="228"/>
    </location>
</feature>
<feature type="compositionally biased region" description="Polar residues" evidence="1">
    <location>
        <begin position="283"/>
        <end position="293"/>
    </location>
</feature>
<keyword evidence="4" id="KW-1185">Reference proteome</keyword>
<dbReference type="InParanoid" id="E8R2C9"/>
<dbReference type="STRING" id="575540.Isop_0824"/>
<dbReference type="Gene3D" id="3.90.550.10">
    <property type="entry name" value="Spore Coat Polysaccharide Biosynthesis Protein SpsA, Chain A"/>
    <property type="match status" value="1"/>
</dbReference>
<gene>
    <name evidence="3" type="ordered locus">Isop_0824</name>
</gene>
<dbReference type="InterPro" id="IPR050486">
    <property type="entry name" value="Mannose-1P_guanyltransferase"/>
</dbReference>
<dbReference type="EMBL" id="CP002353">
    <property type="protein sequence ID" value="ADV61414.1"/>
    <property type="molecule type" value="Genomic_DNA"/>
</dbReference>